<evidence type="ECO:0000256" key="5">
    <source>
        <dbReference type="ARBA" id="ARBA00022840"/>
    </source>
</evidence>
<evidence type="ECO:0000313" key="12">
    <source>
        <dbReference type="Proteomes" id="UP000050326"/>
    </source>
</evidence>
<dbReference type="PATRIC" id="fig|36849.3.peg.2091"/>
<dbReference type="EMBL" id="LKET01000030">
    <property type="protein sequence ID" value="KPU44484.1"/>
    <property type="molecule type" value="Genomic_DNA"/>
</dbReference>
<dbReference type="InterPro" id="IPR046342">
    <property type="entry name" value="CBS_dom_sf"/>
</dbReference>
<feature type="domain" description="CBS" evidence="10">
    <location>
        <begin position="314"/>
        <end position="372"/>
    </location>
</feature>
<dbReference type="AlphaFoldDB" id="A0A0P8X113"/>
<dbReference type="InterPro" id="IPR017871">
    <property type="entry name" value="ABC_transporter-like_CS"/>
</dbReference>
<dbReference type="NCBIfam" id="TIGR01186">
    <property type="entry name" value="proV"/>
    <property type="match status" value="1"/>
</dbReference>
<dbReference type="InterPro" id="IPR003439">
    <property type="entry name" value="ABC_transporter-like_ATP-bd"/>
</dbReference>
<dbReference type="PROSITE" id="PS50893">
    <property type="entry name" value="ABC_TRANSPORTER_2"/>
    <property type="match status" value="1"/>
</dbReference>
<organism evidence="11 12">
    <name type="scientific">Oxobacter pfennigii</name>
    <dbReference type="NCBI Taxonomy" id="36849"/>
    <lineage>
        <taxon>Bacteria</taxon>
        <taxon>Bacillati</taxon>
        <taxon>Bacillota</taxon>
        <taxon>Clostridia</taxon>
        <taxon>Eubacteriales</taxon>
        <taxon>Clostridiaceae</taxon>
        <taxon>Oxobacter</taxon>
    </lineage>
</organism>
<dbReference type="CDD" id="cd04583">
    <property type="entry name" value="CBS_pair_ABC_OpuCA_assoc"/>
    <property type="match status" value="1"/>
</dbReference>
<dbReference type="SMART" id="SM00116">
    <property type="entry name" value="CBS"/>
    <property type="match status" value="2"/>
</dbReference>
<evidence type="ECO:0000259" key="9">
    <source>
        <dbReference type="PROSITE" id="PS50893"/>
    </source>
</evidence>
<dbReference type="GO" id="GO:0005524">
    <property type="term" value="F:ATP binding"/>
    <property type="evidence" value="ECO:0007669"/>
    <property type="project" value="UniProtKB-UniRule"/>
</dbReference>
<dbReference type="SUPFAM" id="SSF54631">
    <property type="entry name" value="CBS-domain pair"/>
    <property type="match status" value="1"/>
</dbReference>
<evidence type="ECO:0000256" key="2">
    <source>
        <dbReference type="ARBA" id="ARBA00022448"/>
    </source>
</evidence>
<dbReference type="InterPro" id="IPR027417">
    <property type="entry name" value="P-loop_NTPase"/>
</dbReference>
<evidence type="ECO:0000259" key="10">
    <source>
        <dbReference type="PROSITE" id="PS51371"/>
    </source>
</evidence>
<keyword evidence="2 8" id="KW-0813">Transport</keyword>
<dbReference type="CDD" id="cd03295">
    <property type="entry name" value="ABC_OpuCA_Osmoprotection"/>
    <property type="match status" value="1"/>
</dbReference>
<proteinExistence type="inferred from homology"/>
<name>A0A0P8X113_9CLOT</name>
<dbReference type="Gene3D" id="3.40.50.300">
    <property type="entry name" value="P-loop containing nucleotide triphosphate hydrolases"/>
    <property type="match status" value="1"/>
</dbReference>
<reference evidence="11 12" key="1">
    <citation type="submission" date="2015-09" db="EMBL/GenBank/DDBJ databases">
        <title>Genome sequence of Oxobacter pfennigii DSM 3222.</title>
        <authorList>
            <person name="Poehlein A."/>
            <person name="Bengelsdorf F.R."/>
            <person name="Schiel-Bengelsdorf B."/>
            <person name="Duerre P."/>
            <person name="Daniel R."/>
        </authorList>
    </citation>
    <scope>NUCLEOTIDE SEQUENCE [LARGE SCALE GENOMIC DNA]</scope>
    <source>
        <strain evidence="11 12">DSM 3222</strain>
    </source>
</reference>
<dbReference type="InterPro" id="IPR003593">
    <property type="entry name" value="AAA+_ATPase"/>
</dbReference>
<feature type="domain" description="CBS" evidence="10">
    <location>
        <begin position="254"/>
        <end position="310"/>
    </location>
</feature>
<dbReference type="RefSeq" id="WP_054875032.1">
    <property type="nucleotide sequence ID" value="NZ_LKET01000030.1"/>
</dbReference>
<dbReference type="GO" id="GO:0031460">
    <property type="term" value="P:glycine betaine transport"/>
    <property type="evidence" value="ECO:0007669"/>
    <property type="project" value="InterPro"/>
</dbReference>
<comment type="subunit">
    <text evidence="8">The complex is probably composed of two ATP-binding proteins, two transmembrane proteins and a solute-binding protein.</text>
</comment>
<dbReference type="GO" id="GO:0006865">
    <property type="term" value="P:amino acid transport"/>
    <property type="evidence" value="ECO:0007669"/>
    <property type="project" value="UniProtKB-UniRule"/>
</dbReference>
<dbReference type="STRING" id="36849.OXPF_19780"/>
<keyword evidence="11" id="KW-0378">Hydrolase</keyword>
<dbReference type="SUPFAM" id="SSF52540">
    <property type="entry name" value="P-loop containing nucleoside triphosphate hydrolases"/>
    <property type="match status" value="1"/>
</dbReference>
<dbReference type="GO" id="GO:0005886">
    <property type="term" value="C:plasma membrane"/>
    <property type="evidence" value="ECO:0007669"/>
    <property type="project" value="UniProtKB-SubCell"/>
</dbReference>
<dbReference type="InterPro" id="IPR000644">
    <property type="entry name" value="CBS_dom"/>
</dbReference>
<keyword evidence="4 8" id="KW-0547">Nucleotide-binding</keyword>
<keyword evidence="12" id="KW-1185">Reference proteome</keyword>
<dbReference type="InterPro" id="IPR005892">
    <property type="entry name" value="Gly-betaine_transp_ATP-bd"/>
</dbReference>
<dbReference type="OrthoDB" id="9802264at2"/>
<dbReference type="GO" id="GO:0016887">
    <property type="term" value="F:ATP hydrolysis activity"/>
    <property type="evidence" value="ECO:0007669"/>
    <property type="project" value="UniProtKB-UniRule"/>
</dbReference>
<keyword evidence="5 8" id="KW-0067">ATP-binding</keyword>
<comment type="caution">
    <text evidence="11">The sequence shown here is derived from an EMBL/GenBank/DDBJ whole genome shotgun (WGS) entry which is preliminary data.</text>
</comment>
<keyword evidence="3" id="KW-0677">Repeat</keyword>
<feature type="domain" description="ABC transporter" evidence="9">
    <location>
        <begin position="2"/>
        <end position="236"/>
    </location>
</feature>
<dbReference type="PANTHER" id="PTHR43117:SF4">
    <property type="entry name" value="OSMOPROTECTANT IMPORT ATP-BINDING PROTEIN OSMV"/>
    <property type="match status" value="1"/>
</dbReference>
<comment type="similarity">
    <text evidence="1 8">Belongs to the ABC transporter superfamily.</text>
</comment>
<evidence type="ECO:0000313" key="11">
    <source>
        <dbReference type="EMBL" id="KPU44484.1"/>
    </source>
</evidence>
<evidence type="ECO:0000256" key="8">
    <source>
        <dbReference type="RuleBase" id="RU369116"/>
    </source>
</evidence>
<dbReference type="Pfam" id="PF00005">
    <property type="entry name" value="ABC_tran"/>
    <property type="match status" value="1"/>
</dbReference>
<dbReference type="GO" id="GO:0015418">
    <property type="term" value="F:ABC-type quaternary ammonium compound transporting activity"/>
    <property type="evidence" value="ECO:0007669"/>
    <property type="project" value="UniProtKB-EC"/>
</dbReference>
<evidence type="ECO:0000256" key="3">
    <source>
        <dbReference type="ARBA" id="ARBA00022737"/>
    </source>
</evidence>
<evidence type="ECO:0000256" key="1">
    <source>
        <dbReference type="ARBA" id="ARBA00005417"/>
    </source>
</evidence>
<comment type="catalytic activity">
    <reaction evidence="8">
        <text>a quaternary ammonium(out) + ATP + H2O = a quaternary ammonium(in) + ADP + phosphate + H(+)</text>
        <dbReference type="Rhea" id="RHEA:11036"/>
        <dbReference type="ChEBI" id="CHEBI:15377"/>
        <dbReference type="ChEBI" id="CHEBI:15378"/>
        <dbReference type="ChEBI" id="CHEBI:30616"/>
        <dbReference type="ChEBI" id="CHEBI:35267"/>
        <dbReference type="ChEBI" id="CHEBI:43474"/>
        <dbReference type="ChEBI" id="CHEBI:456216"/>
    </reaction>
</comment>
<dbReference type="SMART" id="SM00382">
    <property type="entry name" value="AAA"/>
    <property type="match status" value="1"/>
</dbReference>
<dbReference type="PROSITE" id="PS00211">
    <property type="entry name" value="ABC_TRANSPORTER_1"/>
    <property type="match status" value="1"/>
</dbReference>
<dbReference type="EC" id="7.6.2.9" evidence="8"/>
<dbReference type="Gene3D" id="3.10.580.10">
    <property type="entry name" value="CBS-domain"/>
    <property type="match status" value="1"/>
</dbReference>
<keyword evidence="8" id="KW-1003">Cell membrane</keyword>
<comment type="subcellular location">
    <subcellularLocation>
        <location evidence="8">Cell inner membrane</location>
        <topology evidence="8">Peripheral membrane protein</topology>
    </subcellularLocation>
</comment>
<dbReference type="PROSITE" id="PS51371">
    <property type="entry name" value="CBS"/>
    <property type="match status" value="2"/>
</dbReference>
<gene>
    <name evidence="11" type="primary">opuCA</name>
    <name evidence="11" type="ORF">OXPF_19780</name>
</gene>
<protein>
    <recommendedName>
        <fullName evidence="8">Quaternary amine transport ATP-binding protein</fullName>
        <ecNumber evidence="8">7.6.2.9</ecNumber>
    </recommendedName>
</protein>
<accession>A0A0P8X113</accession>
<sequence length="375" mass="42643">MIEFRNVTKSFKNKPVIRNISFKINKSELIVLIGPSGCGKTTTLKMINKLISYTSGNIYLDGKDISKRDTIELRRNMGYVIQQTGLFPHMTVAENIGLIPKLKKWPEDKISKRIFELLNLVGMEPEQYMDRYPFELSGGQQQRIGVARAFATNPEIILMDEPFSALDPITRNQLQDELFNLQQELKKTIVFVTHDMDEALKLADKICIMKEGQIIQFDTPENILKNPANAFVEDFIGKNRIWQQPDLIKARDIMISEPVKSTGSRTVVQALEIMRSNKVDSLLIVDKENKLEGIVTLKDIRTNDITPLKLENIMKRKVEAVGQNESLISILKKMNETGIGYVPVVNDDSRLVGLITRSSLLNVLSTQYISQEEKS</sequence>
<keyword evidence="8" id="KW-0472">Membrane</keyword>
<dbReference type="PANTHER" id="PTHR43117">
    <property type="entry name" value="OSMOPROTECTANT IMPORT ATP-BINDING PROTEIN OSMV"/>
    <property type="match status" value="1"/>
</dbReference>
<evidence type="ECO:0000256" key="7">
    <source>
        <dbReference type="PROSITE-ProRule" id="PRU00703"/>
    </source>
</evidence>
<dbReference type="Pfam" id="PF00571">
    <property type="entry name" value="CBS"/>
    <property type="match status" value="2"/>
</dbReference>
<keyword evidence="6 7" id="KW-0129">CBS domain</keyword>
<dbReference type="FunFam" id="3.40.50.300:FF:000425">
    <property type="entry name" value="Probable ABC transporter, ATP-binding subunit"/>
    <property type="match status" value="1"/>
</dbReference>
<evidence type="ECO:0000256" key="6">
    <source>
        <dbReference type="ARBA" id="ARBA00023122"/>
    </source>
</evidence>
<dbReference type="Proteomes" id="UP000050326">
    <property type="component" value="Unassembled WGS sequence"/>
</dbReference>
<evidence type="ECO:0000256" key="4">
    <source>
        <dbReference type="ARBA" id="ARBA00022741"/>
    </source>
</evidence>
<keyword evidence="8" id="KW-0997">Cell inner membrane</keyword>